<feature type="chain" id="PRO_5013000819" description="LPS-assembly lipoprotein LptE" evidence="7">
    <location>
        <begin position="22"/>
        <end position="167"/>
    </location>
</feature>
<dbReference type="EMBL" id="FUKJ01000447">
    <property type="protein sequence ID" value="SJM95967.1"/>
    <property type="molecule type" value="Genomic_DNA"/>
</dbReference>
<keyword evidence="4 6" id="KW-0998">Cell outer membrane</keyword>
<accession>A0A1R4HIB6</accession>
<feature type="signal peptide" evidence="7">
    <location>
        <begin position="1"/>
        <end position="21"/>
    </location>
</feature>
<dbReference type="HAMAP" id="MF_01186">
    <property type="entry name" value="LPS_assembly_LptE"/>
    <property type="match status" value="1"/>
</dbReference>
<comment type="similarity">
    <text evidence="6">Belongs to the LptE lipoprotein family.</text>
</comment>
<name>A0A1R4HIB6_9GAMM</name>
<reference evidence="9" key="1">
    <citation type="submission" date="2017-02" db="EMBL/GenBank/DDBJ databases">
        <authorList>
            <person name="Daims H."/>
        </authorList>
    </citation>
    <scope>NUCLEOTIDE SEQUENCE [LARGE SCALE GENOMIC DNA]</scope>
</reference>
<dbReference type="GO" id="GO:0001530">
    <property type="term" value="F:lipopolysaccharide binding"/>
    <property type="evidence" value="ECO:0007669"/>
    <property type="project" value="TreeGrafter"/>
</dbReference>
<keyword evidence="3 6" id="KW-0564">Palmitate</keyword>
<keyword evidence="9" id="KW-1185">Reference proteome</keyword>
<organism evidence="8 9">
    <name type="scientific">Crenothrix polyspora</name>
    <dbReference type="NCBI Taxonomy" id="360316"/>
    <lineage>
        <taxon>Bacteria</taxon>
        <taxon>Pseudomonadati</taxon>
        <taxon>Pseudomonadota</taxon>
        <taxon>Gammaproteobacteria</taxon>
        <taxon>Methylococcales</taxon>
        <taxon>Crenotrichaceae</taxon>
        <taxon>Crenothrix</taxon>
    </lineage>
</organism>
<dbReference type="Pfam" id="PF04390">
    <property type="entry name" value="LptE"/>
    <property type="match status" value="1"/>
</dbReference>
<dbReference type="InterPro" id="IPR007485">
    <property type="entry name" value="LPS_assembly_LptE"/>
</dbReference>
<evidence type="ECO:0000256" key="3">
    <source>
        <dbReference type="ARBA" id="ARBA00023139"/>
    </source>
</evidence>
<dbReference type="Gene3D" id="3.30.160.150">
    <property type="entry name" value="Lipoprotein like domain"/>
    <property type="match status" value="1"/>
</dbReference>
<evidence type="ECO:0000256" key="2">
    <source>
        <dbReference type="ARBA" id="ARBA00023136"/>
    </source>
</evidence>
<dbReference type="GO" id="GO:0009279">
    <property type="term" value="C:cell outer membrane"/>
    <property type="evidence" value="ECO:0007669"/>
    <property type="project" value="UniProtKB-SubCell"/>
</dbReference>
<evidence type="ECO:0000313" key="9">
    <source>
        <dbReference type="Proteomes" id="UP000195442"/>
    </source>
</evidence>
<evidence type="ECO:0000313" key="8">
    <source>
        <dbReference type="EMBL" id="SJM95967.1"/>
    </source>
</evidence>
<proteinExistence type="inferred from homology"/>
<keyword evidence="5 6" id="KW-0449">Lipoprotein</keyword>
<dbReference type="PANTHER" id="PTHR38098:SF1">
    <property type="entry name" value="LPS-ASSEMBLY LIPOPROTEIN LPTE"/>
    <property type="match status" value="1"/>
</dbReference>
<dbReference type="PROSITE" id="PS51257">
    <property type="entry name" value="PROKAR_LIPOPROTEIN"/>
    <property type="match status" value="1"/>
</dbReference>
<dbReference type="RefSeq" id="WP_256969646.1">
    <property type="nucleotide sequence ID" value="NZ_FUKJ01000447.1"/>
</dbReference>
<dbReference type="Proteomes" id="UP000195442">
    <property type="component" value="Unassembled WGS sequence"/>
</dbReference>
<keyword evidence="1 6" id="KW-0732">Signal</keyword>
<evidence type="ECO:0000256" key="7">
    <source>
        <dbReference type="SAM" id="SignalP"/>
    </source>
</evidence>
<keyword evidence="2 6" id="KW-0472">Membrane</keyword>
<evidence type="ECO:0000256" key="4">
    <source>
        <dbReference type="ARBA" id="ARBA00023237"/>
    </source>
</evidence>
<comment type="subcellular location">
    <subcellularLocation>
        <location evidence="6">Cell outer membrane</location>
        <topology evidence="6">Lipid-anchor</topology>
    </subcellularLocation>
</comment>
<sequence>MKKCSVLIMVLLLTACGYHLRGTFDLPAGLKKVYLQGGSAPLREQFSKTLQGSSGQLVNSAGEAGITVRVFDADIKQRGVSLSAGGRSNEFELHYRLEYELRDSANKVLLAREPLDIRREYFNDQQDIIAKDNEEGVIRNEMYQQAVRGILNRMRAVLETKPKPKFK</sequence>
<dbReference type="GO" id="GO:1990351">
    <property type="term" value="C:transporter complex"/>
    <property type="evidence" value="ECO:0007669"/>
    <property type="project" value="TreeGrafter"/>
</dbReference>
<comment type="subunit">
    <text evidence="6">Component of the lipopolysaccharide transport and assembly complex. Interacts with LptD.</text>
</comment>
<dbReference type="GO" id="GO:0015920">
    <property type="term" value="P:lipopolysaccharide transport"/>
    <property type="evidence" value="ECO:0007669"/>
    <property type="project" value="TreeGrafter"/>
</dbReference>
<evidence type="ECO:0000256" key="1">
    <source>
        <dbReference type="ARBA" id="ARBA00022729"/>
    </source>
</evidence>
<comment type="function">
    <text evidence="6">Together with LptD, is involved in the assembly of lipopolysaccharide (LPS) at the surface of the outer membrane. Required for the proper assembly of LptD. Binds LPS and may serve as the LPS recognition site at the outer membrane.</text>
</comment>
<protein>
    <recommendedName>
        <fullName evidence="6">LPS-assembly lipoprotein LptE</fullName>
    </recommendedName>
</protein>
<dbReference type="GO" id="GO:0043165">
    <property type="term" value="P:Gram-negative-bacterium-type cell outer membrane assembly"/>
    <property type="evidence" value="ECO:0007669"/>
    <property type="project" value="UniProtKB-UniRule"/>
</dbReference>
<gene>
    <name evidence="6" type="primary">lptE</name>
    <name evidence="8" type="ORF">CRENPOLYSF2_800010</name>
</gene>
<dbReference type="PANTHER" id="PTHR38098">
    <property type="entry name" value="LPS-ASSEMBLY LIPOPROTEIN LPTE"/>
    <property type="match status" value="1"/>
</dbReference>
<evidence type="ECO:0000256" key="5">
    <source>
        <dbReference type="ARBA" id="ARBA00023288"/>
    </source>
</evidence>
<dbReference type="AlphaFoldDB" id="A0A1R4HIB6"/>
<evidence type="ECO:0000256" key="6">
    <source>
        <dbReference type="HAMAP-Rule" id="MF_01186"/>
    </source>
</evidence>